<keyword evidence="13" id="KW-1185">Reference proteome</keyword>
<keyword evidence="7" id="KW-1278">Translocase</keyword>
<keyword evidence="9 10" id="KW-0472">Membrane</keyword>
<dbReference type="SUPFAM" id="SSF81665">
    <property type="entry name" value="Calcium ATPase, transmembrane domain M"/>
    <property type="match status" value="1"/>
</dbReference>
<dbReference type="GO" id="GO:0016887">
    <property type="term" value="F:ATP hydrolysis activity"/>
    <property type="evidence" value="ECO:0007669"/>
    <property type="project" value="InterPro"/>
</dbReference>
<dbReference type="PANTHER" id="PTHR42861">
    <property type="entry name" value="CALCIUM-TRANSPORTING ATPASE"/>
    <property type="match status" value="1"/>
</dbReference>
<sequence>MAGDHGGQKESWHTLDAAAVMEKLATSPQGLTADERRRRLAEYGKNEIKEEKKVSPLVVFLRQFRSILIGILIAAALVSVFLGEIVDTIAIMLIVILNAAVGFANEWQAEKAIDALKKMLGLSATVLVNGSQVEVDSKDIVPGDVLVLEMGKKVPADAYVIHSATLQADESALTGESVPVEKAVCSLEEETPLSGKRNMVFMGTTIVNGRGRAVVTATGMNTEFGEIAGLTESIKDEETPLSRRLNVLGRQISIISVLVAVLIVVAGLLQNRELQEMFMTAVSLAVAVIPEGLPAVVTLTLAIGIRHMYNKKCLIRHLSASETLGTVSIICTDKTGTLTKNEMTLKEIYTPGHFTDVGGAGYEPEGDFTRDGQVIDPTADEGIRAFLRAGLFCNHAVLEEMDEEWKILGMPTEGALVVAAHKAWIPEYTLDIQNIKKEFSFDSSRKRMTTILDAGGNNHAYSKGAPEVISGLSSFYLKDGEILPMDDAARNEFLEVYESMAKKGLRVLAVAEKELGNELPETAEEGEKDLVFLGFAGIIDPPREEVKEALRTCDSAGIGVIMITGDSALTAKAVADSVGLESDGVLGAADIDELSDEELADRLWKTRILARVTAEHKLRIVGILSEAGAVVAMTGDGINDAPALKKADVGIAMGIKGTDVAKEASDIILVDDNFDSIVEGIHEGRREYDNIQKFTRYLLSSNIGEIIAIAGGLLMNLPLVLLPIQILWINLVTDGVAALAIGAEPAESDIMKHRPREIDRPVLDRKAMLMITVIGAWIGLLTLFVFIRSYEADIDEARTMAFTGIIIFELINVLNFRSFRWNLTNIGILSNPFIVAALVASVIIQVAVIYIPWFQVFLSTVPMPAMDWIILAALGLPLLFAGELYKYIVRKKGEKIKPGRERGYLSSS</sequence>
<feature type="transmembrane region" description="Helical" evidence="10">
    <location>
        <begin position="64"/>
        <end position="83"/>
    </location>
</feature>
<dbReference type="RefSeq" id="WP_013328855.1">
    <property type="nucleotide sequence ID" value="NC_014507.1"/>
</dbReference>
<evidence type="ECO:0000256" key="6">
    <source>
        <dbReference type="ARBA" id="ARBA00022842"/>
    </source>
</evidence>
<dbReference type="PRINTS" id="PR00120">
    <property type="entry name" value="HATPASE"/>
</dbReference>
<feature type="domain" description="Cation-transporting P-type ATPase N-terminal" evidence="11">
    <location>
        <begin position="11"/>
        <end position="84"/>
    </location>
</feature>
<evidence type="ECO:0000256" key="10">
    <source>
        <dbReference type="SAM" id="Phobius"/>
    </source>
</evidence>
<feature type="transmembrane region" description="Helical" evidence="10">
    <location>
        <begin position="865"/>
        <end position="885"/>
    </location>
</feature>
<dbReference type="GO" id="GO:0005524">
    <property type="term" value="F:ATP binding"/>
    <property type="evidence" value="ECO:0007669"/>
    <property type="project" value="UniProtKB-KW"/>
</dbReference>
<organism evidence="12 13">
    <name type="scientific">Methanolacinia petrolearia (strain DSM 11571 / OCM 486 / SEBR 4847)</name>
    <name type="common">Methanoplanus petrolearius</name>
    <dbReference type="NCBI Taxonomy" id="679926"/>
    <lineage>
        <taxon>Archaea</taxon>
        <taxon>Methanobacteriati</taxon>
        <taxon>Methanobacteriota</taxon>
        <taxon>Stenosarchaea group</taxon>
        <taxon>Methanomicrobia</taxon>
        <taxon>Methanomicrobiales</taxon>
        <taxon>Methanomicrobiaceae</taxon>
        <taxon>Methanolacinia</taxon>
    </lineage>
</organism>
<keyword evidence="3 10" id="KW-0812">Transmembrane</keyword>
<dbReference type="Gene3D" id="2.70.150.10">
    <property type="entry name" value="Calcium-transporting ATPase, cytoplasmic transduction domain A"/>
    <property type="match status" value="1"/>
</dbReference>
<evidence type="ECO:0000256" key="9">
    <source>
        <dbReference type="ARBA" id="ARBA00023136"/>
    </source>
</evidence>
<dbReference type="Gene3D" id="3.40.1110.10">
    <property type="entry name" value="Calcium-transporting ATPase, cytoplasmic domain N"/>
    <property type="match status" value="1"/>
</dbReference>
<dbReference type="InterPro" id="IPR036412">
    <property type="entry name" value="HAD-like_sf"/>
</dbReference>
<evidence type="ECO:0000259" key="11">
    <source>
        <dbReference type="SMART" id="SM00831"/>
    </source>
</evidence>
<dbReference type="GeneID" id="9743368"/>
<evidence type="ECO:0000313" key="12">
    <source>
        <dbReference type="EMBL" id="ADN35677.1"/>
    </source>
</evidence>
<dbReference type="SFLD" id="SFLDS00003">
    <property type="entry name" value="Haloacid_Dehalogenase"/>
    <property type="match status" value="1"/>
</dbReference>
<dbReference type="InterPro" id="IPR008250">
    <property type="entry name" value="ATPase_P-typ_transduc_dom_A_sf"/>
</dbReference>
<feature type="transmembrane region" description="Helical" evidence="10">
    <location>
        <begin position="281"/>
        <end position="305"/>
    </location>
</feature>
<feature type="transmembrane region" description="Helical" evidence="10">
    <location>
        <begin position="767"/>
        <end position="787"/>
    </location>
</feature>
<feature type="transmembrane region" description="Helical" evidence="10">
    <location>
        <begin position="89"/>
        <end position="109"/>
    </location>
</feature>
<feature type="transmembrane region" description="Helical" evidence="10">
    <location>
        <begin position="726"/>
        <end position="746"/>
    </location>
</feature>
<dbReference type="Pfam" id="PF13246">
    <property type="entry name" value="Cation_ATPase"/>
    <property type="match status" value="1"/>
</dbReference>
<proteinExistence type="predicted"/>
<keyword evidence="5" id="KW-0067">ATP-binding</keyword>
<dbReference type="InterPro" id="IPR018303">
    <property type="entry name" value="ATPase_P-typ_P_site"/>
</dbReference>
<feature type="transmembrane region" description="Helical" evidence="10">
    <location>
        <begin position="694"/>
        <end position="714"/>
    </location>
</feature>
<evidence type="ECO:0000256" key="5">
    <source>
        <dbReference type="ARBA" id="ARBA00022840"/>
    </source>
</evidence>
<dbReference type="InterPro" id="IPR004014">
    <property type="entry name" value="ATPase_P-typ_cation-transptr_N"/>
</dbReference>
<dbReference type="SFLD" id="SFLDG00002">
    <property type="entry name" value="C1.7:_P-type_atpase_like"/>
    <property type="match status" value="1"/>
</dbReference>
<dbReference type="NCBIfam" id="TIGR01494">
    <property type="entry name" value="ATPase_P-type"/>
    <property type="match status" value="2"/>
</dbReference>
<dbReference type="eggNOG" id="arCOG01578">
    <property type="taxonomic scope" value="Archaea"/>
</dbReference>
<evidence type="ECO:0000256" key="8">
    <source>
        <dbReference type="ARBA" id="ARBA00022989"/>
    </source>
</evidence>
<feature type="transmembrane region" description="Helical" evidence="10">
    <location>
        <begin position="799"/>
        <end position="816"/>
    </location>
</feature>
<evidence type="ECO:0000256" key="1">
    <source>
        <dbReference type="ARBA" id="ARBA00004127"/>
    </source>
</evidence>
<dbReference type="InterPro" id="IPR023214">
    <property type="entry name" value="HAD_sf"/>
</dbReference>
<dbReference type="InterPro" id="IPR001757">
    <property type="entry name" value="P_typ_ATPase"/>
</dbReference>
<evidence type="ECO:0000256" key="4">
    <source>
        <dbReference type="ARBA" id="ARBA00022741"/>
    </source>
</evidence>
<evidence type="ECO:0000256" key="3">
    <source>
        <dbReference type="ARBA" id="ARBA00022692"/>
    </source>
</evidence>
<dbReference type="InterPro" id="IPR023299">
    <property type="entry name" value="ATPase_P-typ_cyto_dom_N"/>
</dbReference>
<dbReference type="SMR" id="E1RJN0"/>
<dbReference type="InterPro" id="IPR044492">
    <property type="entry name" value="P_typ_ATPase_HD_dom"/>
</dbReference>
<feature type="transmembrane region" description="Helical" evidence="10">
    <location>
        <begin position="828"/>
        <end position="853"/>
    </location>
</feature>
<dbReference type="Pfam" id="PF00690">
    <property type="entry name" value="Cation_ATPase_N"/>
    <property type="match status" value="1"/>
</dbReference>
<dbReference type="SUPFAM" id="SSF56784">
    <property type="entry name" value="HAD-like"/>
    <property type="match status" value="1"/>
</dbReference>
<keyword evidence="4" id="KW-0547">Nucleotide-binding</keyword>
<reference evidence="12 13" key="1">
    <citation type="journal article" date="2010" name="Stand. Genomic Sci.">
        <title>Complete genome sequence of Methanoplanus petrolearius type strain (SEBR 4847).</title>
        <authorList>
            <person name="Brambilla E."/>
            <person name="Djao O.D."/>
            <person name="Daligault H."/>
            <person name="Lapidus A."/>
            <person name="Lucas S."/>
            <person name="Hammon N."/>
            <person name="Nolan M."/>
            <person name="Tice H."/>
            <person name="Cheng J.F."/>
            <person name="Han C."/>
            <person name="Tapia R."/>
            <person name="Goodwin L."/>
            <person name="Pitluck S."/>
            <person name="Liolios K."/>
            <person name="Ivanova N."/>
            <person name="Mavromatis K."/>
            <person name="Mikhailova N."/>
            <person name="Pati A."/>
            <person name="Chen A."/>
            <person name="Palaniappan K."/>
            <person name="Land M."/>
            <person name="Hauser L."/>
            <person name="Chang Y.J."/>
            <person name="Jeffries C.D."/>
            <person name="Rohde M."/>
            <person name="Spring S."/>
            <person name="Sikorski J."/>
            <person name="Goker M."/>
            <person name="Woyke T."/>
            <person name="Bristow J."/>
            <person name="Eisen J.A."/>
            <person name="Markowitz V."/>
            <person name="Hugenholtz P."/>
            <person name="Kyrpides N.C."/>
            <person name="Klenk H.P."/>
        </authorList>
    </citation>
    <scope>NUCLEOTIDE SEQUENCE [LARGE SCALE GENOMIC DNA]</scope>
    <source>
        <strain evidence="13">DSM 11571 / OCM 486 / SEBR 4847</strain>
    </source>
</reference>
<dbReference type="EMBL" id="CP002117">
    <property type="protein sequence ID" value="ADN35677.1"/>
    <property type="molecule type" value="Genomic_DNA"/>
</dbReference>
<dbReference type="STRING" id="679926.Mpet_0909"/>
<keyword evidence="8 10" id="KW-1133">Transmembrane helix</keyword>
<comment type="subcellular location">
    <subcellularLocation>
        <location evidence="1">Endomembrane system</location>
        <topology evidence="1">Multi-pass membrane protein</topology>
    </subcellularLocation>
</comment>
<dbReference type="SUPFAM" id="SSF81660">
    <property type="entry name" value="Metal cation-transporting ATPase, ATP-binding domain N"/>
    <property type="match status" value="1"/>
</dbReference>
<dbReference type="Proteomes" id="UP000006565">
    <property type="component" value="Chromosome"/>
</dbReference>
<dbReference type="InterPro" id="IPR059000">
    <property type="entry name" value="ATPase_P-type_domA"/>
</dbReference>
<dbReference type="InterPro" id="IPR006068">
    <property type="entry name" value="ATPase_P-typ_cation-transptr_C"/>
</dbReference>
<dbReference type="GO" id="GO:0012505">
    <property type="term" value="C:endomembrane system"/>
    <property type="evidence" value="ECO:0007669"/>
    <property type="project" value="UniProtKB-SubCell"/>
</dbReference>
<dbReference type="Gene3D" id="1.20.1110.10">
    <property type="entry name" value="Calcium-transporting ATPase, transmembrane domain"/>
    <property type="match status" value="1"/>
</dbReference>
<evidence type="ECO:0000256" key="7">
    <source>
        <dbReference type="ARBA" id="ARBA00022967"/>
    </source>
</evidence>
<name>E1RJN0_METP4</name>
<keyword evidence="2" id="KW-0597">Phosphoprotein</keyword>
<dbReference type="Pfam" id="PF00122">
    <property type="entry name" value="E1-E2_ATPase"/>
    <property type="match status" value="1"/>
</dbReference>
<evidence type="ECO:0000313" key="13">
    <source>
        <dbReference type="Proteomes" id="UP000006565"/>
    </source>
</evidence>
<dbReference type="FunFam" id="2.70.150.10:FF:000160">
    <property type="entry name" value="Sarcoplasmic/endoplasmic reticulum calcium ATPase 1"/>
    <property type="match status" value="1"/>
</dbReference>
<dbReference type="PROSITE" id="PS00154">
    <property type="entry name" value="ATPASE_E1_E2"/>
    <property type="match status" value="1"/>
</dbReference>
<dbReference type="HOGENOM" id="CLU_002360_1_1_2"/>
<dbReference type="SFLD" id="SFLDF00027">
    <property type="entry name" value="p-type_atpase"/>
    <property type="match status" value="1"/>
</dbReference>
<protein>
    <submittedName>
        <fullName evidence="12">ATPase, P-type (Transporting), HAD superfamily, subfamily IC</fullName>
    </submittedName>
</protein>
<dbReference type="InterPro" id="IPR023298">
    <property type="entry name" value="ATPase_P-typ_TM_dom_sf"/>
</dbReference>
<dbReference type="SUPFAM" id="SSF81653">
    <property type="entry name" value="Calcium ATPase, transduction domain A"/>
    <property type="match status" value="1"/>
</dbReference>
<evidence type="ECO:0000256" key="2">
    <source>
        <dbReference type="ARBA" id="ARBA00022553"/>
    </source>
</evidence>
<keyword evidence="6" id="KW-0460">Magnesium</keyword>
<dbReference type="Gene3D" id="3.40.50.1000">
    <property type="entry name" value="HAD superfamily/HAD-like"/>
    <property type="match status" value="1"/>
</dbReference>
<gene>
    <name evidence="12" type="ordered locus">Mpet_0909</name>
</gene>
<dbReference type="KEGG" id="mpi:Mpet_0909"/>
<dbReference type="SMART" id="SM00831">
    <property type="entry name" value="Cation_ATPase_N"/>
    <property type="match status" value="1"/>
</dbReference>
<dbReference type="Pfam" id="PF00689">
    <property type="entry name" value="Cation_ATPase_C"/>
    <property type="match status" value="1"/>
</dbReference>
<dbReference type="PRINTS" id="PR00119">
    <property type="entry name" value="CATATPASE"/>
</dbReference>
<feature type="transmembrane region" description="Helical" evidence="10">
    <location>
        <begin position="252"/>
        <end position="269"/>
    </location>
</feature>
<dbReference type="GO" id="GO:0016020">
    <property type="term" value="C:membrane"/>
    <property type="evidence" value="ECO:0007669"/>
    <property type="project" value="InterPro"/>
</dbReference>
<accession>E1RJN0</accession>
<dbReference type="OrthoDB" id="8588at2157"/>
<dbReference type="AlphaFoldDB" id="E1RJN0"/>